<feature type="signal peptide" evidence="1">
    <location>
        <begin position="1"/>
        <end position="18"/>
    </location>
</feature>
<dbReference type="Gene3D" id="3.50.50.60">
    <property type="entry name" value="FAD/NAD(P)-binding domain"/>
    <property type="match status" value="1"/>
</dbReference>
<dbReference type="SUPFAM" id="SSF51905">
    <property type="entry name" value="FAD/NAD(P)-binding domain"/>
    <property type="match status" value="1"/>
</dbReference>
<feature type="chain" id="PRO_5029767729" description="Amine oxidase domain-containing protein" evidence="1">
    <location>
        <begin position="19"/>
        <end position="502"/>
    </location>
</feature>
<dbReference type="InterPro" id="IPR036188">
    <property type="entry name" value="FAD/NAD-bd_sf"/>
</dbReference>
<keyword evidence="1" id="KW-0732">Signal</keyword>
<protein>
    <recommendedName>
        <fullName evidence="2">Amine oxidase domain-containing protein</fullName>
    </recommendedName>
</protein>
<dbReference type="Gene3D" id="1.10.405.20">
    <property type="match status" value="1"/>
</dbReference>
<dbReference type="Pfam" id="PF01593">
    <property type="entry name" value="Amino_oxidase"/>
    <property type="match status" value="1"/>
</dbReference>
<sequence>MSFRVGIGVLLMVSMTFALTVKGPKSLHDKICIVGAGPSGIHMALSLKERGFTNIVILEKNSFVGGKSWTINHRGVAHEMGSVYLAPDYEDNVIPLVNKYMPNDLVILPPSAVWMDDLPGPIPYEQYLIGYAMKFFGTNDIRVAGGKLGQTIVQYIAKHNEIFGAYEGDLMPEPTPDNKVKIQGTFVDFLSRNNMLAMQCILYASSSVQGYGRLDEIPALYGLMWNTPKLMASLLQRLSGNTNGTGLYMLRHGFKTLWERIIQAENLDVRFSSEIYRLYRSKTEPKVWLEVESSGTRKFNSYDFLIWSPEMKTSLPLWDANVEERFYFSRSKPAFFTTALVDTDGELRAPSPIDYWFDNINKKRQHSLWALRDSYGALHGYSGAMYQSKLYPSGNDGKQTRSQVTYQMGDEAPVYTELRHTLLNAMKTDLQASSVNVLYMKTWRYFPRFSHQDLADGMLWRILEMQGNHGMWYIGSSVSFESVKSVVEYNKLLLKHFTVPTS</sequence>
<dbReference type="EnsemblMetazoa" id="CLYHEMT013147.2">
    <property type="protein sequence ID" value="CLYHEMP013147.2"/>
    <property type="gene ID" value="CLYHEMG013147"/>
</dbReference>
<dbReference type="GO" id="GO:0016491">
    <property type="term" value="F:oxidoreductase activity"/>
    <property type="evidence" value="ECO:0007669"/>
    <property type="project" value="InterPro"/>
</dbReference>
<feature type="domain" description="Amine oxidase" evidence="2">
    <location>
        <begin position="39"/>
        <end position="303"/>
    </location>
</feature>
<evidence type="ECO:0000259" key="2">
    <source>
        <dbReference type="Pfam" id="PF01593"/>
    </source>
</evidence>
<dbReference type="AlphaFoldDB" id="A0A7M5WU38"/>
<dbReference type="PRINTS" id="PR00419">
    <property type="entry name" value="ADXRDTASE"/>
</dbReference>
<reference evidence="3" key="1">
    <citation type="submission" date="2021-01" db="UniProtKB">
        <authorList>
            <consortium name="EnsemblMetazoa"/>
        </authorList>
    </citation>
    <scope>IDENTIFICATION</scope>
</reference>
<evidence type="ECO:0000256" key="1">
    <source>
        <dbReference type="SAM" id="SignalP"/>
    </source>
</evidence>
<accession>A0A7M5WU38</accession>
<dbReference type="OrthoDB" id="660555at2759"/>
<dbReference type="RefSeq" id="XP_066913754.1">
    <property type="nucleotide sequence ID" value="XM_067057653.1"/>
</dbReference>
<dbReference type="InterPro" id="IPR002937">
    <property type="entry name" value="Amino_oxidase"/>
</dbReference>
<keyword evidence="4" id="KW-1185">Reference proteome</keyword>
<name>A0A7M5WU38_9CNID</name>
<proteinExistence type="predicted"/>
<dbReference type="GeneID" id="136801025"/>
<dbReference type="Proteomes" id="UP000594262">
    <property type="component" value="Unplaced"/>
</dbReference>
<evidence type="ECO:0000313" key="3">
    <source>
        <dbReference type="EnsemblMetazoa" id="CLYHEMP013147.2"/>
    </source>
</evidence>
<dbReference type="Gene3D" id="3.30.70.1990">
    <property type="match status" value="1"/>
</dbReference>
<evidence type="ECO:0000313" key="4">
    <source>
        <dbReference type="Proteomes" id="UP000594262"/>
    </source>
</evidence>
<organism evidence="3 4">
    <name type="scientific">Clytia hemisphaerica</name>
    <dbReference type="NCBI Taxonomy" id="252671"/>
    <lineage>
        <taxon>Eukaryota</taxon>
        <taxon>Metazoa</taxon>
        <taxon>Cnidaria</taxon>
        <taxon>Hydrozoa</taxon>
        <taxon>Hydroidolina</taxon>
        <taxon>Leptothecata</taxon>
        <taxon>Obeliida</taxon>
        <taxon>Clytiidae</taxon>
        <taxon>Clytia</taxon>
    </lineage>
</organism>